<dbReference type="OrthoDB" id="773316at2"/>
<organism evidence="2 3">
    <name type="scientific">Pedobacter africanus</name>
    <dbReference type="NCBI Taxonomy" id="151894"/>
    <lineage>
        <taxon>Bacteria</taxon>
        <taxon>Pseudomonadati</taxon>
        <taxon>Bacteroidota</taxon>
        <taxon>Sphingobacteriia</taxon>
        <taxon>Sphingobacteriales</taxon>
        <taxon>Sphingobacteriaceae</taxon>
        <taxon>Pedobacter</taxon>
    </lineage>
</organism>
<feature type="transmembrane region" description="Helical" evidence="1">
    <location>
        <begin position="104"/>
        <end position="125"/>
    </location>
</feature>
<dbReference type="STRING" id="151894.SAMN04488524_1131"/>
<keyword evidence="1" id="KW-0472">Membrane</keyword>
<proteinExistence type="predicted"/>
<keyword evidence="1" id="KW-1133">Transmembrane helix</keyword>
<reference evidence="3" key="1">
    <citation type="submission" date="2017-04" db="EMBL/GenBank/DDBJ databases">
        <authorList>
            <person name="Varghese N."/>
            <person name="Submissions S."/>
        </authorList>
    </citation>
    <scope>NUCLEOTIDE SEQUENCE [LARGE SCALE GENOMIC DNA]</scope>
    <source>
        <strain evidence="3">DSM 12126</strain>
    </source>
</reference>
<evidence type="ECO:0000256" key="1">
    <source>
        <dbReference type="SAM" id="Phobius"/>
    </source>
</evidence>
<feature type="transmembrane region" description="Helical" evidence="1">
    <location>
        <begin position="26"/>
        <end position="44"/>
    </location>
</feature>
<name>A0A1W2A051_9SPHI</name>
<dbReference type="AlphaFoldDB" id="A0A1W2A051"/>
<accession>A0A1W2A051</accession>
<sequence>MKTIDIKHWGMTLIGFLNEAKKEHRLFVLLMLIWGGITSFLDSPEMTTGINQSVPLMVVLSLVTFLLLLELSWWLFMRFWLRMGLPGMDRMVLHFDDLQVWQKLAFLWASFCLVLLVGLGCVVAVV</sequence>
<feature type="transmembrane region" description="Helical" evidence="1">
    <location>
        <begin position="56"/>
        <end position="81"/>
    </location>
</feature>
<dbReference type="EMBL" id="FWXT01000001">
    <property type="protein sequence ID" value="SMC54109.1"/>
    <property type="molecule type" value="Genomic_DNA"/>
</dbReference>
<dbReference type="Proteomes" id="UP000192756">
    <property type="component" value="Unassembled WGS sequence"/>
</dbReference>
<evidence type="ECO:0000313" key="3">
    <source>
        <dbReference type="Proteomes" id="UP000192756"/>
    </source>
</evidence>
<evidence type="ECO:0000313" key="2">
    <source>
        <dbReference type="EMBL" id="SMC54109.1"/>
    </source>
</evidence>
<protein>
    <submittedName>
        <fullName evidence="2">Uncharacterized protein</fullName>
    </submittedName>
</protein>
<gene>
    <name evidence="2" type="ORF">SAMN04488524_1131</name>
</gene>
<dbReference type="RefSeq" id="WP_144008866.1">
    <property type="nucleotide sequence ID" value="NZ_FWXT01000001.1"/>
</dbReference>
<keyword evidence="3" id="KW-1185">Reference proteome</keyword>
<keyword evidence="1" id="KW-0812">Transmembrane</keyword>